<accession>A0A086L8Z8</accession>
<protein>
    <submittedName>
        <fullName evidence="1">Putative Bet3 transport protein</fullName>
    </submittedName>
</protein>
<proteinExistence type="predicted"/>
<reference evidence="1 2" key="1">
    <citation type="submission" date="2014-07" db="EMBL/GenBank/DDBJ databases">
        <authorList>
            <person name="Sibley D."/>
            <person name="Venepally P."/>
            <person name="Karamycheva S."/>
            <person name="Hadjithomas M."/>
            <person name="Khan A."/>
            <person name="Brunk B."/>
            <person name="Roos D."/>
            <person name="Caler E."/>
            <person name="Lorenzi H."/>
        </authorList>
    </citation>
    <scope>NUCLEOTIDE SEQUENCE [LARGE SCALE GENOMIC DNA]</scope>
    <source>
        <strain evidence="1 2">FOU</strain>
    </source>
</reference>
<name>A0A086L8Z8_TOXGO</name>
<comment type="caution">
    <text evidence="1">The sequence shown here is derived from an EMBL/GenBank/DDBJ whole genome shotgun (WGS) entry which is preliminary data.</text>
</comment>
<evidence type="ECO:0000313" key="2">
    <source>
        <dbReference type="Proteomes" id="UP000028838"/>
    </source>
</evidence>
<dbReference type="EMBL" id="AEYH02000992">
    <property type="protein sequence ID" value="KFG53116.1"/>
    <property type="molecule type" value="Genomic_DNA"/>
</dbReference>
<organism evidence="1 2">
    <name type="scientific">Toxoplasma gondii FOU</name>
    <dbReference type="NCBI Taxonomy" id="943167"/>
    <lineage>
        <taxon>Eukaryota</taxon>
        <taxon>Sar</taxon>
        <taxon>Alveolata</taxon>
        <taxon>Apicomplexa</taxon>
        <taxon>Conoidasida</taxon>
        <taxon>Coccidia</taxon>
        <taxon>Eucoccidiorida</taxon>
        <taxon>Eimeriorina</taxon>
        <taxon>Sarcocystidae</taxon>
        <taxon>Toxoplasma</taxon>
    </lineage>
</organism>
<dbReference type="Proteomes" id="UP000028838">
    <property type="component" value="Unassembled WGS sequence"/>
</dbReference>
<evidence type="ECO:0000313" key="1">
    <source>
        <dbReference type="EMBL" id="KFG53116.1"/>
    </source>
</evidence>
<sequence length="12" mass="1508">LIREEFIDDEDN</sequence>
<gene>
    <name evidence="1" type="ORF">TGFOU_299200B</name>
</gene>
<feature type="non-terminal residue" evidence="1">
    <location>
        <position position="1"/>
    </location>
</feature>
<dbReference type="VEuPathDB" id="ToxoDB:TGFOU_299200B"/>